<feature type="compositionally biased region" description="Basic and acidic residues" evidence="1">
    <location>
        <begin position="63"/>
        <end position="74"/>
    </location>
</feature>
<dbReference type="AlphaFoldDB" id="A0ABD0Q935"/>
<proteinExistence type="predicted"/>
<organism evidence="2 3">
    <name type="scientific">Cirrhinus mrigala</name>
    <name type="common">Mrigala</name>
    <dbReference type="NCBI Taxonomy" id="683832"/>
    <lineage>
        <taxon>Eukaryota</taxon>
        <taxon>Metazoa</taxon>
        <taxon>Chordata</taxon>
        <taxon>Craniata</taxon>
        <taxon>Vertebrata</taxon>
        <taxon>Euteleostomi</taxon>
        <taxon>Actinopterygii</taxon>
        <taxon>Neopterygii</taxon>
        <taxon>Teleostei</taxon>
        <taxon>Ostariophysi</taxon>
        <taxon>Cypriniformes</taxon>
        <taxon>Cyprinidae</taxon>
        <taxon>Labeoninae</taxon>
        <taxon>Labeonini</taxon>
        <taxon>Cirrhinus</taxon>
    </lineage>
</organism>
<gene>
    <name evidence="2" type="ORF">M9458_022089</name>
</gene>
<protein>
    <submittedName>
        <fullName evidence="2">Uncharacterized protein</fullName>
    </submittedName>
</protein>
<accession>A0ABD0Q935</accession>
<feature type="non-terminal residue" evidence="2">
    <location>
        <position position="74"/>
    </location>
</feature>
<reference evidence="2 3" key="1">
    <citation type="submission" date="2024-05" db="EMBL/GenBank/DDBJ databases">
        <title>Genome sequencing and assembly of Indian major carp, Cirrhinus mrigala (Hamilton, 1822).</title>
        <authorList>
            <person name="Mohindra V."/>
            <person name="Chowdhury L.M."/>
            <person name="Lal K."/>
            <person name="Jena J.K."/>
        </authorList>
    </citation>
    <scope>NUCLEOTIDE SEQUENCE [LARGE SCALE GENOMIC DNA]</scope>
    <source>
        <strain evidence="2">CM1030</strain>
        <tissue evidence="2">Blood</tissue>
    </source>
</reference>
<evidence type="ECO:0000313" key="3">
    <source>
        <dbReference type="Proteomes" id="UP001529510"/>
    </source>
</evidence>
<keyword evidence="3" id="KW-1185">Reference proteome</keyword>
<evidence type="ECO:0000256" key="1">
    <source>
        <dbReference type="SAM" id="MobiDB-lite"/>
    </source>
</evidence>
<feature type="region of interest" description="Disordered" evidence="1">
    <location>
        <begin position="36"/>
        <end position="74"/>
    </location>
</feature>
<evidence type="ECO:0000313" key="2">
    <source>
        <dbReference type="EMBL" id="KAL0182714.1"/>
    </source>
</evidence>
<dbReference type="Proteomes" id="UP001529510">
    <property type="component" value="Unassembled WGS sequence"/>
</dbReference>
<sequence>EKLSPTEKPVLLSKDIEAKLSLLDREVNYLLNKAKFAKPKPKDKAKDKNTTSTENSKANSTEDAEKVIPPKSDD</sequence>
<name>A0ABD0Q935_CIRMR</name>
<dbReference type="EMBL" id="JAMKFB020000010">
    <property type="protein sequence ID" value="KAL0182714.1"/>
    <property type="molecule type" value="Genomic_DNA"/>
</dbReference>
<feature type="compositionally biased region" description="Polar residues" evidence="1">
    <location>
        <begin position="50"/>
        <end position="61"/>
    </location>
</feature>
<feature type="non-terminal residue" evidence="2">
    <location>
        <position position="1"/>
    </location>
</feature>
<feature type="compositionally biased region" description="Basic and acidic residues" evidence="1">
    <location>
        <begin position="40"/>
        <end position="49"/>
    </location>
</feature>
<comment type="caution">
    <text evidence="2">The sequence shown here is derived from an EMBL/GenBank/DDBJ whole genome shotgun (WGS) entry which is preliminary data.</text>
</comment>